<comment type="caution">
    <text evidence="7">The sequence shown here is derived from an EMBL/GenBank/DDBJ whole genome shotgun (WGS) entry which is preliminary data.</text>
</comment>
<feature type="transmembrane region" description="Helical" evidence="6">
    <location>
        <begin position="51"/>
        <end position="67"/>
    </location>
</feature>
<feature type="transmembrane region" description="Helical" evidence="6">
    <location>
        <begin position="74"/>
        <end position="92"/>
    </location>
</feature>
<evidence type="ECO:0000313" key="7">
    <source>
        <dbReference type="EMBL" id="MXO98320.1"/>
    </source>
</evidence>
<keyword evidence="3 6" id="KW-0812">Transmembrane</keyword>
<dbReference type="Proteomes" id="UP000469430">
    <property type="component" value="Unassembled WGS sequence"/>
</dbReference>
<dbReference type="OrthoDB" id="259025at2"/>
<feature type="transmembrane region" description="Helical" evidence="6">
    <location>
        <begin position="178"/>
        <end position="200"/>
    </location>
</feature>
<dbReference type="InterPro" id="IPR019108">
    <property type="entry name" value="Caa3_assmbl_CtaG-rel"/>
</dbReference>
<keyword evidence="8" id="KW-1185">Reference proteome</keyword>
<dbReference type="GO" id="GO:0005886">
    <property type="term" value="C:plasma membrane"/>
    <property type="evidence" value="ECO:0007669"/>
    <property type="project" value="UniProtKB-SubCell"/>
</dbReference>
<proteinExistence type="predicted"/>
<dbReference type="Pfam" id="PF09678">
    <property type="entry name" value="Caa3_CtaG"/>
    <property type="match status" value="1"/>
</dbReference>
<comment type="subcellular location">
    <subcellularLocation>
        <location evidence="1">Cell membrane</location>
        <topology evidence="1">Multi-pass membrane protein</topology>
    </subcellularLocation>
</comment>
<gene>
    <name evidence="7" type="ORF">GRI97_04895</name>
</gene>
<reference evidence="7 8" key="1">
    <citation type="submission" date="2019-12" db="EMBL/GenBank/DDBJ databases">
        <title>Genomic-based taxomic classification of the family Erythrobacteraceae.</title>
        <authorList>
            <person name="Xu L."/>
        </authorList>
    </citation>
    <scope>NUCLEOTIDE SEQUENCE [LARGE SCALE GENOMIC DNA]</scope>
    <source>
        <strain evidence="7 8">S36</strain>
    </source>
</reference>
<evidence type="ECO:0000256" key="2">
    <source>
        <dbReference type="ARBA" id="ARBA00022475"/>
    </source>
</evidence>
<evidence type="ECO:0000256" key="3">
    <source>
        <dbReference type="ARBA" id="ARBA00022692"/>
    </source>
</evidence>
<sequence>MAGAAIAWRLWPQRGDARAAGGLLASGLILYVSPLCALGAALFLVRILHDLALSALIAPLAVAAFGMRRMHLPGTLLQWTVVHILVFFAWHAPQLYAAAMQSDALFWAMQITIAGSAALWWAKLLDEKAAGAALSLLAMMVAMGMLGALLTFAEHAFYAPHWLTTGDWGFSPLEDQQLAGIVMWAPASAAYLLAAMVILYRGVLRGGAQEPAE</sequence>
<feature type="transmembrane region" description="Helical" evidence="6">
    <location>
        <begin position="104"/>
        <end position="122"/>
    </location>
</feature>
<dbReference type="EMBL" id="WTYJ01000001">
    <property type="protein sequence ID" value="MXO98320.1"/>
    <property type="molecule type" value="Genomic_DNA"/>
</dbReference>
<feature type="transmembrane region" description="Helical" evidence="6">
    <location>
        <begin position="21"/>
        <end position="45"/>
    </location>
</feature>
<name>A0A6I4TT10_9SPHN</name>
<evidence type="ECO:0000256" key="1">
    <source>
        <dbReference type="ARBA" id="ARBA00004651"/>
    </source>
</evidence>
<protein>
    <submittedName>
        <fullName evidence="7">Cytochrome c oxidase assembly protein</fullName>
    </submittedName>
</protein>
<evidence type="ECO:0000256" key="6">
    <source>
        <dbReference type="SAM" id="Phobius"/>
    </source>
</evidence>
<evidence type="ECO:0000256" key="5">
    <source>
        <dbReference type="ARBA" id="ARBA00023136"/>
    </source>
</evidence>
<evidence type="ECO:0000313" key="8">
    <source>
        <dbReference type="Proteomes" id="UP000469430"/>
    </source>
</evidence>
<organism evidence="7 8">
    <name type="scientific">Croceibacterium xixiisoli</name>
    <dbReference type="NCBI Taxonomy" id="1476466"/>
    <lineage>
        <taxon>Bacteria</taxon>
        <taxon>Pseudomonadati</taxon>
        <taxon>Pseudomonadota</taxon>
        <taxon>Alphaproteobacteria</taxon>
        <taxon>Sphingomonadales</taxon>
        <taxon>Erythrobacteraceae</taxon>
        <taxon>Croceibacterium</taxon>
    </lineage>
</organism>
<keyword evidence="2" id="KW-1003">Cell membrane</keyword>
<dbReference type="AlphaFoldDB" id="A0A6I4TT10"/>
<keyword evidence="4 6" id="KW-1133">Transmembrane helix</keyword>
<feature type="transmembrane region" description="Helical" evidence="6">
    <location>
        <begin position="134"/>
        <end position="158"/>
    </location>
</feature>
<accession>A0A6I4TT10</accession>
<keyword evidence="5 6" id="KW-0472">Membrane</keyword>
<evidence type="ECO:0000256" key="4">
    <source>
        <dbReference type="ARBA" id="ARBA00022989"/>
    </source>
</evidence>